<reference evidence="3" key="1">
    <citation type="journal article" date="2014" name="PLoS ONE">
        <title>Transcriptome-Based Identification of ABC Transporters in the Western Tarnished Plant Bug Lygus hesperus.</title>
        <authorList>
            <person name="Hull J.J."/>
            <person name="Chaney K."/>
            <person name="Geib S.M."/>
            <person name="Fabrick J.A."/>
            <person name="Brent C.S."/>
            <person name="Walsh D."/>
            <person name="Lavine L.C."/>
        </authorList>
    </citation>
    <scope>NUCLEOTIDE SEQUENCE</scope>
</reference>
<feature type="transmembrane region" description="Helical" evidence="2">
    <location>
        <begin position="306"/>
        <end position="333"/>
    </location>
</feature>
<keyword evidence="2" id="KW-0812">Transmembrane</keyword>
<accession>A0A0A9ZB12</accession>
<keyword evidence="2" id="KW-0472">Membrane</keyword>
<reference evidence="3" key="2">
    <citation type="submission" date="2014-07" db="EMBL/GenBank/DDBJ databases">
        <authorList>
            <person name="Hull J."/>
        </authorList>
    </citation>
    <scope>NUCLEOTIDE SEQUENCE</scope>
</reference>
<protein>
    <submittedName>
        <fullName evidence="3">Uncharacterized protein</fullName>
    </submittedName>
</protein>
<gene>
    <name evidence="3" type="ORF">CM83_18651</name>
</gene>
<feature type="region of interest" description="Disordered" evidence="1">
    <location>
        <begin position="1"/>
        <end position="31"/>
    </location>
</feature>
<sequence length="378" mass="43542">MKEINWGPKTNEPKKPPELKYGKSKHQEKKEQWTENLEERTQKTLDFLTGVTEVGAVVATVSKTAVTLGTNPYLIIGYAAVTVSCLLVNTFAEDIVDFLVDGSVSGLLDPCDCFEEHYTRCYEDEEYRKEYSECCFQCTGDMRMVPDKLEPKIPASYEECKTGCTLFTENYCHSINPDTKRPIGEDYRRCCDYCYNGKFDADFRMREMDKWINPDDLKPPPALACFESCLRDFSVYLVGYLYCKYRCYMGYDTRSHARVNEERSAASIRDFCLLTTINVLQTIATLSLCSFLLITGCVYRKRPKPSWFLVALVAWMYYESFIVFLSTIFWIFVSENKQQKLGGASFQIMTVMVPVYMLITQEIRAQMKQSPQPSKPTA</sequence>
<feature type="transmembrane region" description="Helical" evidence="2">
    <location>
        <begin position="339"/>
        <end position="359"/>
    </location>
</feature>
<feature type="transmembrane region" description="Helical" evidence="2">
    <location>
        <begin position="279"/>
        <end position="299"/>
    </location>
</feature>
<feature type="compositionally biased region" description="Basic and acidic residues" evidence="1">
    <location>
        <begin position="11"/>
        <end position="21"/>
    </location>
</feature>
<evidence type="ECO:0000256" key="1">
    <source>
        <dbReference type="SAM" id="MobiDB-lite"/>
    </source>
</evidence>
<proteinExistence type="predicted"/>
<dbReference type="AlphaFoldDB" id="A0A0A9ZB12"/>
<name>A0A0A9ZB12_LYGHE</name>
<dbReference type="EMBL" id="GBHO01004604">
    <property type="protein sequence ID" value="JAG39000.1"/>
    <property type="molecule type" value="Transcribed_RNA"/>
</dbReference>
<keyword evidence="2" id="KW-1133">Transmembrane helix</keyword>
<organism evidence="3">
    <name type="scientific">Lygus hesperus</name>
    <name type="common">Western plant bug</name>
    <dbReference type="NCBI Taxonomy" id="30085"/>
    <lineage>
        <taxon>Eukaryota</taxon>
        <taxon>Metazoa</taxon>
        <taxon>Ecdysozoa</taxon>
        <taxon>Arthropoda</taxon>
        <taxon>Hexapoda</taxon>
        <taxon>Insecta</taxon>
        <taxon>Pterygota</taxon>
        <taxon>Neoptera</taxon>
        <taxon>Paraneoptera</taxon>
        <taxon>Hemiptera</taxon>
        <taxon>Heteroptera</taxon>
        <taxon>Panheteroptera</taxon>
        <taxon>Cimicomorpha</taxon>
        <taxon>Miridae</taxon>
        <taxon>Mirini</taxon>
        <taxon>Lygus</taxon>
    </lineage>
</organism>
<evidence type="ECO:0000256" key="2">
    <source>
        <dbReference type="SAM" id="Phobius"/>
    </source>
</evidence>
<evidence type="ECO:0000313" key="3">
    <source>
        <dbReference type="EMBL" id="JAG39000.1"/>
    </source>
</evidence>